<dbReference type="PANTHER" id="PTHR47385">
    <property type="entry name" value="CALPONIN"/>
    <property type="match status" value="1"/>
</dbReference>
<proteinExistence type="predicted"/>
<dbReference type="Gene3D" id="1.10.418.10">
    <property type="entry name" value="Calponin-like domain"/>
    <property type="match status" value="1"/>
</dbReference>
<feature type="domain" description="Calponin-homology (CH)" evidence="2">
    <location>
        <begin position="324"/>
        <end position="437"/>
    </location>
</feature>
<evidence type="ECO:0000259" key="2">
    <source>
        <dbReference type="PROSITE" id="PS50021"/>
    </source>
</evidence>
<gene>
    <name evidence="3" type="ORF">EB796_010464</name>
</gene>
<evidence type="ECO:0000313" key="4">
    <source>
        <dbReference type="Proteomes" id="UP000593567"/>
    </source>
</evidence>
<dbReference type="AlphaFoldDB" id="A0A7J7K0Y2"/>
<feature type="region of interest" description="Disordered" evidence="1">
    <location>
        <begin position="110"/>
        <end position="142"/>
    </location>
</feature>
<dbReference type="SMART" id="SM00033">
    <property type="entry name" value="CH"/>
    <property type="match status" value="1"/>
</dbReference>
<feature type="region of interest" description="Disordered" evidence="1">
    <location>
        <begin position="50"/>
        <end position="83"/>
    </location>
</feature>
<dbReference type="Pfam" id="PF00307">
    <property type="entry name" value="CH"/>
    <property type="match status" value="1"/>
</dbReference>
<dbReference type="GO" id="GO:0007015">
    <property type="term" value="P:actin filament organization"/>
    <property type="evidence" value="ECO:0007669"/>
    <property type="project" value="TreeGrafter"/>
</dbReference>
<dbReference type="GO" id="GO:0015629">
    <property type="term" value="C:actin cytoskeleton"/>
    <property type="evidence" value="ECO:0007669"/>
    <property type="project" value="TreeGrafter"/>
</dbReference>
<dbReference type="EMBL" id="VXIV02001632">
    <property type="protein sequence ID" value="KAF6031228.1"/>
    <property type="molecule type" value="Genomic_DNA"/>
</dbReference>
<feature type="region of interest" description="Disordered" evidence="1">
    <location>
        <begin position="193"/>
        <end position="328"/>
    </location>
</feature>
<keyword evidence="4" id="KW-1185">Reference proteome</keyword>
<dbReference type="InterPro" id="IPR050606">
    <property type="entry name" value="Calponin-like"/>
</dbReference>
<dbReference type="PROSITE" id="PS50021">
    <property type="entry name" value="CH"/>
    <property type="match status" value="1"/>
</dbReference>
<dbReference type="InterPro" id="IPR001715">
    <property type="entry name" value="CH_dom"/>
</dbReference>
<dbReference type="Proteomes" id="UP000593567">
    <property type="component" value="Unassembled WGS sequence"/>
</dbReference>
<organism evidence="3 4">
    <name type="scientific">Bugula neritina</name>
    <name type="common">Brown bryozoan</name>
    <name type="synonym">Sertularia neritina</name>
    <dbReference type="NCBI Taxonomy" id="10212"/>
    <lineage>
        <taxon>Eukaryota</taxon>
        <taxon>Metazoa</taxon>
        <taxon>Spiralia</taxon>
        <taxon>Lophotrochozoa</taxon>
        <taxon>Bryozoa</taxon>
        <taxon>Gymnolaemata</taxon>
        <taxon>Cheilostomatida</taxon>
        <taxon>Flustrina</taxon>
        <taxon>Buguloidea</taxon>
        <taxon>Bugulidae</taxon>
        <taxon>Bugula</taxon>
    </lineage>
</organism>
<reference evidence="3" key="1">
    <citation type="submission" date="2020-06" db="EMBL/GenBank/DDBJ databases">
        <title>Draft genome of Bugula neritina, a colonial animal packing powerful symbionts and potential medicines.</title>
        <authorList>
            <person name="Rayko M."/>
        </authorList>
    </citation>
    <scope>NUCLEOTIDE SEQUENCE [LARGE SCALE GENOMIC DNA]</scope>
    <source>
        <strain evidence="3">Kwan_BN1</strain>
    </source>
</reference>
<evidence type="ECO:0000256" key="1">
    <source>
        <dbReference type="SAM" id="MobiDB-lite"/>
    </source>
</evidence>
<feature type="compositionally biased region" description="Polar residues" evidence="1">
    <location>
        <begin position="306"/>
        <end position="323"/>
    </location>
</feature>
<accession>A0A7J7K0Y2</accession>
<feature type="compositionally biased region" description="Polar residues" evidence="1">
    <location>
        <begin position="278"/>
        <end position="290"/>
    </location>
</feature>
<dbReference type="SUPFAM" id="SSF47576">
    <property type="entry name" value="Calponin-homology domain, CH-domain"/>
    <property type="match status" value="1"/>
</dbReference>
<dbReference type="PANTHER" id="PTHR47385:SF14">
    <property type="entry name" value="TRANSGELIN"/>
    <property type="match status" value="1"/>
</dbReference>
<name>A0A7J7K0Y2_BUGNE</name>
<dbReference type="GO" id="GO:0051015">
    <property type="term" value="F:actin filament binding"/>
    <property type="evidence" value="ECO:0007669"/>
    <property type="project" value="TreeGrafter"/>
</dbReference>
<sequence length="495" mass="53201">METLEELVLENNPLNGFDGAIKAAESLKEQRAERHLELQKRICNAELVSPSRPPAALSPCSPDRGDGGSISPLKFTPGGTDNGEDMFARELQKQKYDYEQRKKKAEQAKFEGGVRKPSRVHTASPVVPGSAPVGQLPQPPVRSASVNVGNSSSILHGYNNGSVLKNPSLFSHHYFHPKQEGVESELKHTFEQNLDRSTDSHRSSPSSLTSQESDHRVSSLSSRVSSGTPEPHITSKPPLAHSTQDNSTHKLPTRNSHKSAAAAPKDSVDAAVSRHTPTKVSSAVGFQSAGSLGRGVKLPSRPVNGNEHSTADSSPQSGKSSTKPVGEASHISDIKEIIESRLKVTLPKDVMGELKDGVILCHLANHIKPRTVSQIHVKSSAVPKLTMAKCKRNVENFLEACRRLGVPQEQLCSQADIIDEKRPAPLLCTLQALVDLKTALAKSATCAQTAPNSVHSRPNSRSKSSQPGPSSRSLSNRTTSSSGKQRSHPPLHSVV</sequence>
<feature type="compositionally biased region" description="Polar residues" evidence="1">
    <location>
        <begin position="241"/>
        <end position="250"/>
    </location>
</feature>
<dbReference type="OrthoDB" id="6149831at2759"/>
<dbReference type="InterPro" id="IPR036872">
    <property type="entry name" value="CH_dom_sf"/>
</dbReference>
<feature type="compositionally biased region" description="Basic and acidic residues" evidence="1">
    <location>
        <begin position="193"/>
        <end position="202"/>
    </location>
</feature>
<feature type="compositionally biased region" description="Polar residues" evidence="1">
    <location>
        <begin position="447"/>
        <end position="459"/>
    </location>
</feature>
<dbReference type="CDD" id="cd21205">
    <property type="entry name" value="CH_LRCH"/>
    <property type="match status" value="1"/>
</dbReference>
<feature type="compositionally biased region" description="Low complexity" evidence="1">
    <location>
        <begin position="461"/>
        <end position="482"/>
    </location>
</feature>
<feature type="compositionally biased region" description="Low complexity" evidence="1">
    <location>
        <begin position="258"/>
        <end position="271"/>
    </location>
</feature>
<protein>
    <submittedName>
        <fullName evidence="3">LRCH3</fullName>
    </submittedName>
</protein>
<comment type="caution">
    <text evidence="3">The sequence shown here is derived from an EMBL/GenBank/DDBJ whole genome shotgun (WGS) entry which is preliminary data.</text>
</comment>
<feature type="region of interest" description="Disordered" evidence="1">
    <location>
        <begin position="447"/>
        <end position="495"/>
    </location>
</feature>
<evidence type="ECO:0000313" key="3">
    <source>
        <dbReference type="EMBL" id="KAF6031228.1"/>
    </source>
</evidence>